<dbReference type="InterPro" id="IPR036259">
    <property type="entry name" value="MFS_trans_sf"/>
</dbReference>
<keyword evidence="3 8" id="KW-1133">Transmembrane helix</keyword>
<evidence type="ECO:0000256" key="5">
    <source>
        <dbReference type="ARBA" id="ARBA00023180"/>
    </source>
</evidence>
<evidence type="ECO:0000256" key="1">
    <source>
        <dbReference type="ARBA" id="ARBA00004141"/>
    </source>
</evidence>
<gene>
    <name evidence="10" type="ORF">CDV36_003130</name>
</gene>
<dbReference type="OrthoDB" id="1600564at2759"/>
<feature type="transmembrane region" description="Helical" evidence="8">
    <location>
        <begin position="876"/>
        <end position="895"/>
    </location>
</feature>
<feature type="region of interest" description="Disordered" evidence="7">
    <location>
        <begin position="88"/>
        <end position="129"/>
    </location>
</feature>
<dbReference type="PANTHER" id="PTHR23514:SF15">
    <property type="entry name" value="TRANSPORTER, PUTATIVE (AFU_ORTHOLOGUE AFUA_8G05090)-RELATED"/>
    <property type="match status" value="1"/>
</dbReference>
<dbReference type="InterPro" id="IPR051788">
    <property type="entry name" value="MFS_Transporter"/>
</dbReference>
<feature type="domain" description="Major facilitator superfamily (MFS) profile" evidence="9">
    <location>
        <begin position="649"/>
        <end position="1018"/>
    </location>
</feature>
<dbReference type="AlphaFoldDB" id="A0A3M2SI18"/>
<comment type="subcellular location">
    <subcellularLocation>
        <location evidence="1">Membrane</location>
        <topology evidence="1">Multi-pass membrane protein</topology>
    </subcellularLocation>
</comment>
<dbReference type="Pfam" id="PF07690">
    <property type="entry name" value="MFS_1"/>
    <property type="match status" value="1"/>
</dbReference>
<protein>
    <recommendedName>
        <fullName evidence="9">Major facilitator superfamily (MFS) profile domain-containing protein</fullName>
    </recommendedName>
</protein>
<evidence type="ECO:0000256" key="7">
    <source>
        <dbReference type="SAM" id="MobiDB-lite"/>
    </source>
</evidence>
<feature type="transmembrane region" description="Helical" evidence="8">
    <location>
        <begin position="961"/>
        <end position="983"/>
    </location>
</feature>
<feature type="transmembrane region" description="Helical" evidence="8">
    <location>
        <begin position="798"/>
        <end position="819"/>
    </location>
</feature>
<dbReference type="Proteomes" id="UP000277212">
    <property type="component" value="Unassembled WGS sequence"/>
</dbReference>
<feature type="transmembrane region" description="Helical" evidence="8">
    <location>
        <begin position="773"/>
        <end position="792"/>
    </location>
</feature>
<feature type="transmembrane region" description="Helical" evidence="8">
    <location>
        <begin position="932"/>
        <end position="954"/>
    </location>
</feature>
<comment type="caution">
    <text evidence="10">The sequence shown here is derived from an EMBL/GenBank/DDBJ whole genome shotgun (WGS) entry which is preliminary data.</text>
</comment>
<feature type="transmembrane region" description="Helical" evidence="8">
    <location>
        <begin position="850"/>
        <end position="870"/>
    </location>
</feature>
<sequence length="1020" mass="112652">MAPSTAPYSTPWIPAPYGRACLGCSRAKCKCFYRSKGGRCERCCRLEIACEPAAGVRKSRTNAIRSAPSADARLERRLDGLVSLIQSQGANTPAATPETNNSPSVESNGQIPFDPPPEYSTPASPASAYQPDVAIDSTDATVELLRPVDPESSDTASLILGDMSIHGLTDRVAEEQLNTFRRSFLPNCPLFHLPPSLSAREFRQQKPFTWFVTMTLSAKQISQQFVMEDTIWRIISKRIVCEHLANLDLLIGLICFASWSHGFKKDKPFMTMLTQMAVSLAFELGLHKPSTNGAQRCKFWRHVPEQQQARRERTLEERRTILALFHLSSSTWTAYRKTEPMRWTAYMQECLQILSEQAESHLDAILVAEIKCQLIFHQAEPFATVQLSLDGTQQVPSTTLITALLRQLGEIRDALPDNIKSERTIQLYLCYAELSLKKHLIGEPKTSTQSIPENFQRLQNLDSALGSAERWLELLFDMPLSDLAGVNVEFCTQFLHCLAILFKLTIHKEPGWDMEEVRKRIDVMSVFDRSCEVLGEVPMAMGIVDAPGPRMGLLFRTTGVLRAVKTLFMAEMHGRLPQNVPQEQAAGDLDGGMDQGLDFSDELFQGLYEEPWLVDLFDSTWQGDFAQLVATEETSLLSTVKEDRNDVAKIIAVNFAMLMAGMNDAATGALIPYIQPSYNVGLLPVAILYLMSFSGWFLAAFTNVHIASRLGMGGTLVIGASIQFIAYALTFWKPPFLVFGSSFFFSGLCVAYLDAPVNTYVAHMRNSHRCLGVLHAAYGLGALLSPIAATMFATKTPYWHFFYLLMLLLTVGNIAWLSWSFRDGLFKSSDDADAEGAGDQLKAAFSQKSVWMISLFFFLYVGAEVTAGVRHSPPNIAGYVASGFWGGIMIGRILLADITHKIGGRRMVFIYILIGLGLQLVFWFVPDVAVDAIAISLLGFIIAPFFPVGVSVLTNILPRELHVAAIGFTATVGQAGSAAFPFLTGAIASKAGVAVLQPIMVTLLVGMFLCWGLIPRAKRN</sequence>
<evidence type="ECO:0000256" key="6">
    <source>
        <dbReference type="ARBA" id="ARBA00023242"/>
    </source>
</evidence>
<proteinExistence type="predicted"/>
<keyword evidence="6" id="KW-0539">Nucleus</keyword>
<keyword evidence="4 8" id="KW-0472">Membrane</keyword>
<dbReference type="InterPro" id="IPR011701">
    <property type="entry name" value="MFS"/>
</dbReference>
<reference evidence="10 11" key="1">
    <citation type="submission" date="2017-06" db="EMBL/GenBank/DDBJ databases">
        <title>Comparative genomic analysis of Ambrosia Fusariam Clade fungi.</title>
        <authorList>
            <person name="Stajich J.E."/>
            <person name="Carrillo J."/>
            <person name="Kijimoto T."/>
            <person name="Eskalen A."/>
            <person name="O'Donnell K."/>
            <person name="Kasson M."/>
        </authorList>
    </citation>
    <scope>NUCLEOTIDE SEQUENCE [LARGE SCALE GENOMIC DNA]</scope>
    <source>
        <strain evidence="10">UCR3666</strain>
    </source>
</reference>
<keyword evidence="2 8" id="KW-0812">Transmembrane</keyword>
<feature type="transmembrane region" description="Helical" evidence="8">
    <location>
        <begin position="680"/>
        <end position="698"/>
    </location>
</feature>
<dbReference type="GO" id="GO:0000981">
    <property type="term" value="F:DNA-binding transcription factor activity, RNA polymerase II-specific"/>
    <property type="evidence" value="ECO:0007669"/>
    <property type="project" value="InterPro"/>
</dbReference>
<evidence type="ECO:0000259" key="9">
    <source>
        <dbReference type="PROSITE" id="PS50850"/>
    </source>
</evidence>
<evidence type="ECO:0000256" key="4">
    <source>
        <dbReference type="ARBA" id="ARBA00023136"/>
    </source>
</evidence>
<dbReference type="SUPFAM" id="SSF103473">
    <property type="entry name" value="MFS general substrate transporter"/>
    <property type="match status" value="1"/>
</dbReference>
<dbReference type="EMBL" id="NKUJ01000036">
    <property type="protein sequence ID" value="RMJ17174.1"/>
    <property type="molecule type" value="Genomic_DNA"/>
</dbReference>
<evidence type="ECO:0000313" key="10">
    <source>
        <dbReference type="EMBL" id="RMJ17174.1"/>
    </source>
</evidence>
<feature type="transmembrane region" description="Helical" evidence="8">
    <location>
        <begin position="995"/>
        <end position="1014"/>
    </location>
</feature>
<organism evidence="10 11">
    <name type="scientific">Fusarium kuroshium</name>
    <dbReference type="NCBI Taxonomy" id="2010991"/>
    <lineage>
        <taxon>Eukaryota</taxon>
        <taxon>Fungi</taxon>
        <taxon>Dikarya</taxon>
        <taxon>Ascomycota</taxon>
        <taxon>Pezizomycotina</taxon>
        <taxon>Sordariomycetes</taxon>
        <taxon>Hypocreomycetidae</taxon>
        <taxon>Hypocreales</taxon>
        <taxon>Nectriaceae</taxon>
        <taxon>Fusarium</taxon>
        <taxon>Fusarium solani species complex</taxon>
    </lineage>
</organism>
<dbReference type="GO" id="GO:0022857">
    <property type="term" value="F:transmembrane transporter activity"/>
    <property type="evidence" value="ECO:0007669"/>
    <property type="project" value="InterPro"/>
</dbReference>
<dbReference type="STRING" id="2010991.A0A3M2SI18"/>
<dbReference type="PANTHER" id="PTHR23514">
    <property type="entry name" value="BYPASS OF STOP CODON PROTEIN 6"/>
    <property type="match status" value="1"/>
</dbReference>
<accession>A0A3M2SI18</accession>
<name>A0A3M2SI18_9HYPO</name>
<feature type="transmembrane region" description="Helical" evidence="8">
    <location>
        <begin position="907"/>
        <end position="926"/>
    </location>
</feature>
<evidence type="ECO:0000256" key="8">
    <source>
        <dbReference type="SAM" id="Phobius"/>
    </source>
</evidence>
<dbReference type="InterPro" id="IPR020846">
    <property type="entry name" value="MFS_dom"/>
</dbReference>
<evidence type="ECO:0000256" key="3">
    <source>
        <dbReference type="ARBA" id="ARBA00022989"/>
    </source>
</evidence>
<dbReference type="PROSITE" id="PS00463">
    <property type="entry name" value="ZN2_CY6_FUNGAL_1"/>
    <property type="match status" value="1"/>
</dbReference>
<evidence type="ECO:0000313" key="11">
    <source>
        <dbReference type="Proteomes" id="UP000277212"/>
    </source>
</evidence>
<keyword evidence="11" id="KW-1185">Reference proteome</keyword>
<evidence type="ECO:0000256" key="2">
    <source>
        <dbReference type="ARBA" id="ARBA00022692"/>
    </source>
</evidence>
<feature type="transmembrane region" description="Helical" evidence="8">
    <location>
        <begin position="710"/>
        <end position="730"/>
    </location>
</feature>
<dbReference type="GO" id="GO:0008270">
    <property type="term" value="F:zinc ion binding"/>
    <property type="evidence" value="ECO:0007669"/>
    <property type="project" value="InterPro"/>
</dbReference>
<dbReference type="InterPro" id="IPR001138">
    <property type="entry name" value="Zn2Cys6_DnaBD"/>
</dbReference>
<feature type="transmembrane region" description="Helical" evidence="8">
    <location>
        <begin position="736"/>
        <end position="753"/>
    </location>
</feature>
<feature type="compositionally biased region" description="Polar residues" evidence="7">
    <location>
        <begin position="88"/>
        <end position="110"/>
    </location>
</feature>
<dbReference type="FunFam" id="1.20.1250.20:FF:000286">
    <property type="entry name" value="MFS efflux transporter"/>
    <property type="match status" value="1"/>
</dbReference>
<dbReference type="GO" id="GO:0016020">
    <property type="term" value="C:membrane"/>
    <property type="evidence" value="ECO:0007669"/>
    <property type="project" value="UniProtKB-SubCell"/>
</dbReference>
<keyword evidence="5" id="KW-0325">Glycoprotein</keyword>
<dbReference type="Gene3D" id="1.20.1250.20">
    <property type="entry name" value="MFS general substrate transporter like domains"/>
    <property type="match status" value="1"/>
</dbReference>
<dbReference type="PROSITE" id="PS50850">
    <property type="entry name" value="MFS"/>
    <property type="match status" value="1"/>
</dbReference>